<accession>A0AAJ4DN03</accession>
<dbReference type="SUPFAM" id="SSF159594">
    <property type="entry name" value="XCC0632-like"/>
    <property type="match status" value="1"/>
</dbReference>
<evidence type="ECO:0008006" key="3">
    <source>
        <dbReference type="Google" id="ProtNLM"/>
    </source>
</evidence>
<evidence type="ECO:0000313" key="1">
    <source>
        <dbReference type="EMBL" id="QFR43689.1"/>
    </source>
</evidence>
<reference evidence="2" key="1">
    <citation type="submission" date="2019-06" db="EMBL/GenBank/DDBJ databases">
        <title>Sulfurimonas gotlandica sp. nov., a chemoautotrophic and psychrotolerant epsilonproteobacterium isolated from a pelagic redoxcline, and an emended description of the genus Sulfurimonas.</title>
        <authorList>
            <person name="Wang S."/>
            <person name="Jiang L."/>
            <person name="Shao Z."/>
        </authorList>
    </citation>
    <scope>NUCLEOTIDE SEQUENCE [LARGE SCALE GENOMIC DNA]</scope>
    <source>
        <strain evidence="2">1-1N</strain>
    </source>
</reference>
<dbReference type="Gene3D" id="3.40.50.10610">
    <property type="entry name" value="ABC-type transport auxiliary lipoprotein component"/>
    <property type="match status" value="1"/>
</dbReference>
<name>A0AAJ4DN03_9BACT</name>
<dbReference type="Proteomes" id="UP000326061">
    <property type="component" value="Chromosome"/>
</dbReference>
<dbReference type="RefSeq" id="WP_152299751.1">
    <property type="nucleotide sequence ID" value="NZ_CP041166.1"/>
</dbReference>
<keyword evidence="2" id="KW-1185">Reference proteome</keyword>
<dbReference type="KEGG" id="suln:FJR47_07090"/>
<evidence type="ECO:0000313" key="2">
    <source>
        <dbReference type="Proteomes" id="UP000326061"/>
    </source>
</evidence>
<dbReference type="PROSITE" id="PS51257">
    <property type="entry name" value="PROKAR_LIPOPROTEIN"/>
    <property type="match status" value="1"/>
</dbReference>
<dbReference type="EMBL" id="CP041166">
    <property type="protein sequence ID" value="QFR43689.1"/>
    <property type="molecule type" value="Genomic_DNA"/>
</dbReference>
<protein>
    <recommendedName>
        <fullName evidence="3">ABC-type transport auxiliary lipoprotein component domain-containing protein</fullName>
    </recommendedName>
</protein>
<dbReference type="AlphaFoldDB" id="A0AAJ4DN03"/>
<organism evidence="1 2">
    <name type="scientific">Sulfurimonas xiamenensis</name>
    <dbReference type="NCBI Taxonomy" id="2590021"/>
    <lineage>
        <taxon>Bacteria</taxon>
        <taxon>Pseudomonadati</taxon>
        <taxon>Campylobacterota</taxon>
        <taxon>Epsilonproteobacteria</taxon>
        <taxon>Campylobacterales</taxon>
        <taxon>Sulfurimonadaceae</taxon>
        <taxon>Sulfurimonas</taxon>
    </lineage>
</organism>
<gene>
    <name evidence="1" type="ORF">FJR47_07090</name>
</gene>
<proteinExistence type="predicted"/>
<sequence length="200" mass="22665">MKTALAIIMILFISGCTTIKPAVTKYKLVSTDNSKIFSADVDGCKDKIIKISQAFSLSSLMHSDMKYTEFQNRVFSYSQAQWQESPNDFITLEILKSIRNSNLFKSVQSSKSRGENDFILESNIEEFMQFYSEDLKNSYVNMVISFTLIDSKTNTIIESKTFNSRVDVKTPNAQGGVEALNIALSEIIFKNIEWLNGVCR</sequence>